<evidence type="ECO:0008006" key="4">
    <source>
        <dbReference type="Google" id="ProtNLM"/>
    </source>
</evidence>
<proteinExistence type="predicted"/>
<dbReference type="Proteomes" id="UP000007875">
    <property type="component" value="Unassembled WGS sequence"/>
</dbReference>
<feature type="region of interest" description="Disordered" evidence="1">
    <location>
        <begin position="1"/>
        <end position="22"/>
    </location>
</feature>
<accession>H2Z1I0</accession>
<dbReference type="Ensembl" id="ENSCSAVT00000011575.1">
    <property type="protein sequence ID" value="ENSCSAVP00000011442.1"/>
    <property type="gene ID" value="ENSCSAVG00000006701.1"/>
</dbReference>
<evidence type="ECO:0000313" key="2">
    <source>
        <dbReference type="Ensembl" id="ENSCSAVP00000011442.1"/>
    </source>
</evidence>
<reference evidence="2" key="2">
    <citation type="submission" date="2025-08" db="UniProtKB">
        <authorList>
            <consortium name="Ensembl"/>
        </authorList>
    </citation>
    <scope>IDENTIFICATION</scope>
</reference>
<feature type="compositionally biased region" description="Polar residues" evidence="1">
    <location>
        <begin position="1"/>
        <end position="11"/>
    </location>
</feature>
<keyword evidence="3" id="KW-1185">Reference proteome</keyword>
<reference evidence="2" key="3">
    <citation type="submission" date="2025-09" db="UniProtKB">
        <authorList>
            <consortium name="Ensembl"/>
        </authorList>
    </citation>
    <scope>IDENTIFICATION</scope>
</reference>
<dbReference type="AlphaFoldDB" id="H2Z1I0"/>
<dbReference type="InParanoid" id="H2Z1I0"/>
<sequence length="274" mass="30872">FSVDNGFQNADNEPCEEAKSKTDNDFTELTKTSSNVNTNESAHDDFAEFVTSEHTTNTNINDVQSENATNTTDCVHTNDSTNFDDFGDFGVVNNDSFIAEFKTVDFDPDNSETVTTEIKSFQTTDNSNTTVDDEDFGTFENVNFTANFNEADLDHDENKAMQNKTSEKTEQSDDYGDFATIANDSFVANFDETENDFGEFGSFEENSFPVQSSENHGISSESSLEKVFEQVSNLKLWFLGKENIFERTDEDVTIIETIRQVHDHIEDDVLDTFL</sequence>
<dbReference type="HOGENOM" id="CLU_1017527_0_0_1"/>
<evidence type="ECO:0000313" key="3">
    <source>
        <dbReference type="Proteomes" id="UP000007875"/>
    </source>
</evidence>
<name>H2Z1I0_CIOSA</name>
<organism evidence="2 3">
    <name type="scientific">Ciona savignyi</name>
    <name type="common">Pacific transparent sea squirt</name>
    <dbReference type="NCBI Taxonomy" id="51511"/>
    <lineage>
        <taxon>Eukaryota</taxon>
        <taxon>Metazoa</taxon>
        <taxon>Chordata</taxon>
        <taxon>Tunicata</taxon>
        <taxon>Ascidiacea</taxon>
        <taxon>Phlebobranchia</taxon>
        <taxon>Cionidae</taxon>
        <taxon>Ciona</taxon>
    </lineage>
</organism>
<evidence type="ECO:0000256" key="1">
    <source>
        <dbReference type="SAM" id="MobiDB-lite"/>
    </source>
</evidence>
<protein>
    <recommendedName>
        <fullName evidence="4">Aftiphilin clathrin-binding box domain-containing protein</fullName>
    </recommendedName>
</protein>
<reference evidence="3" key="1">
    <citation type="submission" date="2003-08" db="EMBL/GenBank/DDBJ databases">
        <authorList>
            <person name="Birren B."/>
            <person name="Nusbaum C."/>
            <person name="Abebe A."/>
            <person name="Abouelleil A."/>
            <person name="Adekoya E."/>
            <person name="Ait-zahra M."/>
            <person name="Allen N."/>
            <person name="Allen T."/>
            <person name="An P."/>
            <person name="Anderson M."/>
            <person name="Anderson S."/>
            <person name="Arachchi H."/>
            <person name="Armbruster J."/>
            <person name="Bachantsang P."/>
            <person name="Baldwin J."/>
            <person name="Barry A."/>
            <person name="Bayul T."/>
            <person name="Blitshsteyn B."/>
            <person name="Bloom T."/>
            <person name="Blye J."/>
            <person name="Boguslavskiy L."/>
            <person name="Borowsky M."/>
            <person name="Boukhgalter B."/>
            <person name="Brunache A."/>
            <person name="Butler J."/>
            <person name="Calixte N."/>
            <person name="Calvo S."/>
            <person name="Camarata J."/>
            <person name="Campo K."/>
            <person name="Chang J."/>
            <person name="Cheshatsang Y."/>
            <person name="Citroen M."/>
            <person name="Collymore A."/>
            <person name="Considine T."/>
            <person name="Cook A."/>
            <person name="Cooke P."/>
            <person name="Corum B."/>
            <person name="Cuomo C."/>
            <person name="David R."/>
            <person name="Dawoe T."/>
            <person name="Degray S."/>
            <person name="Dodge S."/>
            <person name="Dooley K."/>
            <person name="Dorje P."/>
            <person name="Dorjee K."/>
            <person name="Dorris L."/>
            <person name="Duffey N."/>
            <person name="Dupes A."/>
            <person name="Elkins T."/>
            <person name="Engels R."/>
            <person name="Erickson J."/>
            <person name="Farina A."/>
            <person name="Faro S."/>
            <person name="Ferreira P."/>
            <person name="Fischer H."/>
            <person name="Fitzgerald M."/>
            <person name="Foley K."/>
            <person name="Gage D."/>
            <person name="Galagan J."/>
            <person name="Gearin G."/>
            <person name="Gnerre S."/>
            <person name="Gnirke A."/>
            <person name="Goyette A."/>
            <person name="Graham J."/>
            <person name="Grandbois E."/>
            <person name="Gyaltsen K."/>
            <person name="Hafez N."/>
            <person name="Hagopian D."/>
            <person name="Hagos B."/>
            <person name="Hall J."/>
            <person name="Hatcher B."/>
            <person name="Heller A."/>
            <person name="Higgins H."/>
            <person name="Honan T."/>
            <person name="Horn A."/>
            <person name="Houde N."/>
            <person name="Hughes L."/>
            <person name="Hulme W."/>
            <person name="Husby E."/>
            <person name="Iliev I."/>
            <person name="Jaffe D."/>
            <person name="Jones C."/>
            <person name="Kamal M."/>
            <person name="Kamat A."/>
            <person name="Kamvysselis M."/>
            <person name="Karlsson E."/>
            <person name="Kells C."/>
            <person name="Kieu A."/>
            <person name="Kisner P."/>
            <person name="Kodira C."/>
            <person name="Kulbokas E."/>
            <person name="Labutti K."/>
            <person name="Lama D."/>
            <person name="Landers T."/>
            <person name="Leger J."/>
            <person name="Levine S."/>
            <person name="Lewis D."/>
            <person name="Lewis T."/>
            <person name="Lindblad-toh K."/>
            <person name="Liu X."/>
            <person name="Lokyitsang T."/>
            <person name="Lokyitsang Y."/>
            <person name="Lucien O."/>
            <person name="Lui A."/>
            <person name="Ma L.J."/>
            <person name="Mabbitt R."/>
            <person name="Macdonald J."/>
            <person name="Maclean C."/>
            <person name="Major J."/>
            <person name="Manning J."/>
            <person name="Marabella R."/>
            <person name="Maru K."/>
            <person name="Matthews C."/>
            <person name="Mauceli E."/>
            <person name="Mccarthy M."/>
            <person name="Mcdonough S."/>
            <person name="Mcghee T."/>
            <person name="Meldrim J."/>
            <person name="Meneus L."/>
            <person name="Mesirov J."/>
            <person name="Mihalev A."/>
            <person name="Mihova T."/>
            <person name="Mikkelsen T."/>
            <person name="Mlenga V."/>
            <person name="Moru K."/>
            <person name="Mozes J."/>
            <person name="Mulrain L."/>
            <person name="Munson G."/>
            <person name="Naylor J."/>
            <person name="Newes C."/>
            <person name="Nguyen C."/>
            <person name="Nguyen N."/>
            <person name="Nguyen T."/>
            <person name="Nicol R."/>
            <person name="Nielsen C."/>
            <person name="Nizzari M."/>
            <person name="Norbu C."/>
            <person name="Norbu N."/>
            <person name="O'donnell P."/>
            <person name="Okoawo O."/>
            <person name="O'leary S."/>
            <person name="Omotosho B."/>
            <person name="O'neill K."/>
            <person name="Osman S."/>
            <person name="Parker S."/>
            <person name="Perrin D."/>
            <person name="Phunkhang P."/>
            <person name="Piqani B."/>
            <person name="Purcell S."/>
            <person name="Rachupka T."/>
            <person name="Ramasamy U."/>
            <person name="Rameau R."/>
            <person name="Ray V."/>
            <person name="Raymond C."/>
            <person name="Retta R."/>
            <person name="Richardson S."/>
            <person name="Rise C."/>
            <person name="Rodriguez J."/>
            <person name="Rogers J."/>
            <person name="Rogov P."/>
            <person name="Rutman M."/>
            <person name="Schupbach R."/>
            <person name="Seaman C."/>
            <person name="Settipalli S."/>
            <person name="Sharpe T."/>
            <person name="Sheridan J."/>
            <person name="Sherpa N."/>
            <person name="Shi J."/>
            <person name="Smirnov S."/>
            <person name="Smith C."/>
            <person name="Sougnez C."/>
            <person name="Spencer B."/>
            <person name="Stalker J."/>
            <person name="Stange-thomann N."/>
            <person name="Stavropoulos S."/>
            <person name="Stetson K."/>
            <person name="Stone C."/>
            <person name="Stone S."/>
            <person name="Stubbs M."/>
            <person name="Talamas J."/>
            <person name="Tchuinga P."/>
            <person name="Tenzing P."/>
            <person name="Tesfaye S."/>
            <person name="Theodore J."/>
            <person name="Thoulutsang Y."/>
            <person name="Topham K."/>
            <person name="Towey S."/>
            <person name="Tsamla T."/>
            <person name="Tsomo N."/>
            <person name="Vallee D."/>
            <person name="Vassiliev H."/>
            <person name="Venkataraman V."/>
            <person name="Vinson J."/>
            <person name="Vo A."/>
            <person name="Wade C."/>
            <person name="Wang S."/>
            <person name="Wangchuk T."/>
            <person name="Wangdi T."/>
            <person name="Whittaker C."/>
            <person name="Wilkinson J."/>
            <person name="Wu Y."/>
            <person name="Wyman D."/>
            <person name="Yadav S."/>
            <person name="Yang S."/>
            <person name="Yang X."/>
            <person name="Yeager S."/>
            <person name="Yee E."/>
            <person name="Young G."/>
            <person name="Zainoun J."/>
            <person name="Zembeck L."/>
            <person name="Zimmer A."/>
            <person name="Zody M."/>
            <person name="Lander E."/>
        </authorList>
    </citation>
    <scope>NUCLEOTIDE SEQUENCE [LARGE SCALE GENOMIC DNA]</scope>
</reference>